<dbReference type="Gene3D" id="3.40.190.150">
    <property type="entry name" value="Bordetella uptake gene, domain 1"/>
    <property type="match status" value="1"/>
</dbReference>
<name>A0A512N6G9_9HYPH</name>
<comment type="caution">
    <text evidence="2">The sequence shown here is derived from an EMBL/GenBank/DDBJ whole genome shotgun (WGS) entry which is preliminary data.</text>
</comment>
<dbReference type="PANTHER" id="PTHR42928">
    <property type="entry name" value="TRICARBOXYLATE-BINDING PROTEIN"/>
    <property type="match status" value="1"/>
</dbReference>
<protein>
    <submittedName>
        <fullName evidence="2">Exported protein</fullName>
    </submittedName>
</protein>
<dbReference type="InterPro" id="IPR042100">
    <property type="entry name" value="Bug_dom1"/>
</dbReference>
<dbReference type="PANTHER" id="PTHR42928:SF5">
    <property type="entry name" value="BLR1237 PROTEIN"/>
    <property type="match status" value="1"/>
</dbReference>
<comment type="similarity">
    <text evidence="1">Belongs to the UPF0065 (bug) family.</text>
</comment>
<evidence type="ECO:0000313" key="3">
    <source>
        <dbReference type="Proteomes" id="UP000321058"/>
    </source>
</evidence>
<organism evidence="2 3">
    <name type="scientific">Reyranella soli</name>
    <dbReference type="NCBI Taxonomy" id="1230389"/>
    <lineage>
        <taxon>Bacteria</taxon>
        <taxon>Pseudomonadati</taxon>
        <taxon>Pseudomonadota</taxon>
        <taxon>Alphaproteobacteria</taxon>
        <taxon>Hyphomicrobiales</taxon>
        <taxon>Reyranellaceae</taxon>
        <taxon>Reyranella</taxon>
    </lineage>
</organism>
<evidence type="ECO:0000256" key="1">
    <source>
        <dbReference type="ARBA" id="ARBA00006987"/>
    </source>
</evidence>
<evidence type="ECO:0000313" key="2">
    <source>
        <dbReference type="EMBL" id="GEP54584.1"/>
    </source>
</evidence>
<dbReference type="PIRSF" id="PIRSF017082">
    <property type="entry name" value="YflP"/>
    <property type="match status" value="1"/>
</dbReference>
<gene>
    <name evidence="2" type="ORF">RSO01_17500</name>
</gene>
<dbReference type="Gene3D" id="3.40.190.10">
    <property type="entry name" value="Periplasmic binding protein-like II"/>
    <property type="match status" value="1"/>
</dbReference>
<dbReference type="Proteomes" id="UP000321058">
    <property type="component" value="Unassembled WGS sequence"/>
</dbReference>
<keyword evidence="3" id="KW-1185">Reference proteome</keyword>
<dbReference type="SUPFAM" id="SSF53850">
    <property type="entry name" value="Periplasmic binding protein-like II"/>
    <property type="match status" value="1"/>
</dbReference>
<reference evidence="2 3" key="1">
    <citation type="submission" date="2019-07" db="EMBL/GenBank/DDBJ databases">
        <title>Whole genome shotgun sequence of Reyranella soli NBRC 108950.</title>
        <authorList>
            <person name="Hosoyama A."/>
            <person name="Uohara A."/>
            <person name="Ohji S."/>
            <person name="Ichikawa N."/>
        </authorList>
    </citation>
    <scope>NUCLEOTIDE SEQUENCE [LARGE SCALE GENOMIC DNA]</scope>
    <source>
        <strain evidence="2 3">NBRC 108950</strain>
    </source>
</reference>
<dbReference type="Pfam" id="PF03401">
    <property type="entry name" value="TctC"/>
    <property type="match status" value="1"/>
</dbReference>
<dbReference type="RefSeq" id="WP_147148269.1">
    <property type="nucleotide sequence ID" value="NZ_BKAJ01000031.1"/>
</dbReference>
<proteinExistence type="inferred from homology"/>
<dbReference type="OrthoDB" id="8443386at2"/>
<accession>A0A512N6G9</accession>
<dbReference type="EMBL" id="BKAJ01000031">
    <property type="protein sequence ID" value="GEP54584.1"/>
    <property type="molecule type" value="Genomic_DNA"/>
</dbReference>
<dbReference type="AlphaFoldDB" id="A0A512N6G9"/>
<dbReference type="InterPro" id="IPR005064">
    <property type="entry name" value="BUG"/>
</dbReference>
<sequence>MAKMLRRRTAIATAIATGALAAPMWVWAKGTYPPEPANRIVVPFAAGGTADCLGRLVAQILSESTGSAFVIENWSGTGGNLSAEIVAKARPDGRTLLLGTVGIAVTNQYLFKNISYDGELSFAPVALIAEVTNLLVVHPRFPASTFVEFVDYCKQHGREELQYGSPGRGAAGHLTMEYLQSQAGIRLRHVAYGSRSRMMKDLLAGNIMIAMDNLPTYMRHAQSGALRALAVSSTARWFAAPDVPSIAEHGYPDFDSSLWWYIAAPAGTRLELVHALSDKITQGLKSEAAIRRIRKCGASERPGDTEELARHIDAERAKWKKVIEEAHLKPQ</sequence>